<dbReference type="SUPFAM" id="SSF53335">
    <property type="entry name" value="S-adenosyl-L-methionine-dependent methyltransferases"/>
    <property type="match status" value="1"/>
</dbReference>
<dbReference type="AlphaFoldDB" id="A0A9P3GF58"/>
<keyword evidence="6 12" id="KW-0949">S-adenosyl-L-methionine</keyword>
<evidence type="ECO:0000259" key="15">
    <source>
        <dbReference type="Pfam" id="PF13649"/>
    </source>
</evidence>
<dbReference type="GO" id="GO:0042054">
    <property type="term" value="F:histone methyltransferase activity"/>
    <property type="evidence" value="ECO:0007669"/>
    <property type="project" value="TreeGrafter"/>
</dbReference>
<dbReference type="PANTHER" id="PTHR11006">
    <property type="entry name" value="PROTEIN ARGININE N-METHYLTRANSFERASE"/>
    <property type="match status" value="1"/>
</dbReference>
<dbReference type="GO" id="GO:0032259">
    <property type="term" value="P:methylation"/>
    <property type="evidence" value="ECO:0007669"/>
    <property type="project" value="UniProtKB-KW"/>
</dbReference>
<dbReference type="Pfam" id="PF22528">
    <property type="entry name" value="PRMT_C"/>
    <property type="match status" value="2"/>
</dbReference>
<keyword evidence="13" id="KW-0175">Coiled coil</keyword>
<keyword evidence="19" id="KW-1185">Reference proteome</keyword>
<keyword evidence="4 12" id="KW-0489">Methyltransferase</keyword>
<dbReference type="EMBL" id="BPQB01000027">
    <property type="protein sequence ID" value="GJE92599.1"/>
    <property type="molecule type" value="Genomic_DNA"/>
</dbReference>
<feature type="region of interest" description="Disordered" evidence="14">
    <location>
        <begin position="1"/>
        <end position="35"/>
    </location>
</feature>
<reference evidence="18 19" key="1">
    <citation type="submission" date="2021-08" db="EMBL/GenBank/DDBJ databases">
        <title>Draft Genome Sequence of Phanerochaete sordida strain YK-624.</title>
        <authorList>
            <person name="Mori T."/>
            <person name="Dohra H."/>
            <person name="Suzuki T."/>
            <person name="Kawagishi H."/>
            <person name="Hirai H."/>
        </authorList>
    </citation>
    <scope>NUCLEOTIDE SEQUENCE [LARGE SCALE GENOMIC DNA]</scope>
    <source>
        <strain evidence="18 19">YK-624</strain>
    </source>
</reference>
<feature type="domain" description="Protein arginine N-methyltransferase" evidence="17">
    <location>
        <begin position="369"/>
        <end position="459"/>
    </location>
</feature>
<dbReference type="InterPro" id="IPR055135">
    <property type="entry name" value="PRMT_dom"/>
</dbReference>
<dbReference type="Pfam" id="PF21137">
    <property type="entry name" value="ANM3_C2H2_Zf"/>
    <property type="match status" value="1"/>
</dbReference>
<comment type="subcellular location">
    <subcellularLocation>
        <location evidence="1">Cytoplasm</location>
        <location evidence="1">Cytosol</location>
    </subcellularLocation>
</comment>
<dbReference type="CDD" id="cd02440">
    <property type="entry name" value="AdoMet_MTases"/>
    <property type="match status" value="1"/>
</dbReference>
<dbReference type="SUPFAM" id="SSF57667">
    <property type="entry name" value="beta-beta-alpha zinc fingers"/>
    <property type="match status" value="1"/>
</dbReference>
<accession>A0A9P3GF58</accession>
<evidence type="ECO:0000256" key="13">
    <source>
        <dbReference type="SAM" id="Coils"/>
    </source>
</evidence>
<sequence>MSTFRIPSQALDDVSNDARRADEESSSEDEDDTWEDWIEDEKQPCKSLFDETTLPSVAEALEHDKKAHGFDLNEVYSRLALDTHQRIRLVNYIRKEKPSPADVKALIGKEEFLREDKYLIPVIGDDPMLQLQSDDWSDDEEVVNSQQAPEDLSSAQRKIRALENALHKAQQDLSDYRSFVGDRLNLASLAEALQESAGAPSGAQPVRDDDSHYFQSYGSNDIHAVMIQDKVRTATYATFILTTPEVFRDAVVLDVGCGTGILSLFAARAGAKRVFAVDASDIADKAQQIVKANGFEHVITVVRGKVEDITLPDGVTQVDIIVSEWMGYALLYESMLDSVLHARDRFLRPGGVMAPSETRMMLGLCEAGETFKERVEFWSDIYGFDLSAMATDVYEDAIVDIVGGETLVSEPVSVKDLFLREITAKQLDFTSPFRLVATCDQRTKIHALVLYFDTFFTEDGARAPADAAVHVVREGDPVLAEVWQLGGRRHMTRRMSSGEGLKPHVPKVTSFSTGPRSEPTHWKQTLFLLREPIVADEGTAVEGVFMCRKSADNTRELDVEIHYRVSAGEGEKPGEVVVQTYKVR</sequence>
<keyword evidence="7" id="KW-0479">Metal-binding</keyword>
<dbReference type="InterPro" id="IPR041698">
    <property type="entry name" value="Methyltransf_25"/>
</dbReference>
<dbReference type="GO" id="GO:0008270">
    <property type="term" value="F:zinc ion binding"/>
    <property type="evidence" value="ECO:0007669"/>
    <property type="project" value="UniProtKB-KW"/>
</dbReference>
<dbReference type="Gene3D" id="3.40.50.150">
    <property type="entry name" value="Vaccinia Virus protein VP39"/>
    <property type="match status" value="1"/>
</dbReference>
<comment type="caution">
    <text evidence="18">The sequence shown here is derived from an EMBL/GenBank/DDBJ whole genome shotgun (WGS) entry which is preliminary data.</text>
</comment>
<dbReference type="GO" id="GO:0005829">
    <property type="term" value="C:cytosol"/>
    <property type="evidence" value="ECO:0007669"/>
    <property type="project" value="UniProtKB-SubCell"/>
</dbReference>
<evidence type="ECO:0000256" key="6">
    <source>
        <dbReference type="ARBA" id="ARBA00022691"/>
    </source>
</evidence>
<evidence type="ECO:0000256" key="11">
    <source>
        <dbReference type="ARBA" id="ARBA00049303"/>
    </source>
</evidence>
<evidence type="ECO:0000256" key="12">
    <source>
        <dbReference type="PROSITE-ProRule" id="PRU01015"/>
    </source>
</evidence>
<proteinExistence type="predicted"/>
<evidence type="ECO:0000256" key="4">
    <source>
        <dbReference type="ARBA" id="ARBA00022603"/>
    </source>
</evidence>
<evidence type="ECO:0000256" key="2">
    <source>
        <dbReference type="ARBA" id="ARBA00011925"/>
    </source>
</evidence>
<evidence type="ECO:0000256" key="5">
    <source>
        <dbReference type="ARBA" id="ARBA00022679"/>
    </source>
</evidence>
<name>A0A9P3GF58_9APHY</name>
<evidence type="ECO:0000313" key="19">
    <source>
        <dbReference type="Proteomes" id="UP000703269"/>
    </source>
</evidence>
<organism evidence="18 19">
    <name type="scientific">Phanerochaete sordida</name>
    <dbReference type="NCBI Taxonomy" id="48140"/>
    <lineage>
        <taxon>Eukaryota</taxon>
        <taxon>Fungi</taxon>
        <taxon>Dikarya</taxon>
        <taxon>Basidiomycota</taxon>
        <taxon>Agaricomycotina</taxon>
        <taxon>Agaricomycetes</taxon>
        <taxon>Polyporales</taxon>
        <taxon>Phanerochaetaceae</taxon>
        <taxon>Phanerochaete</taxon>
    </lineage>
</organism>
<dbReference type="Gene3D" id="2.70.160.11">
    <property type="entry name" value="Hnrnp arginine n-methyltransferase1"/>
    <property type="match status" value="1"/>
</dbReference>
<evidence type="ECO:0000256" key="8">
    <source>
        <dbReference type="ARBA" id="ARBA00022771"/>
    </source>
</evidence>
<keyword evidence="3" id="KW-0963">Cytoplasm</keyword>
<dbReference type="InterPro" id="IPR025799">
    <property type="entry name" value="Arg_MeTrfase"/>
</dbReference>
<feature type="domain" description="Methyltransferase" evidence="15">
    <location>
        <begin position="252"/>
        <end position="351"/>
    </location>
</feature>
<dbReference type="PANTHER" id="PTHR11006:SF53">
    <property type="entry name" value="PROTEIN ARGININE N-METHYLTRANSFERASE 3"/>
    <property type="match status" value="1"/>
</dbReference>
<dbReference type="InterPro" id="IPR029063">
    <property type="entry name" value="SAM-dependent_MTases_sf"/>
</dbReference>
<dbReference type="InterPro" id="IPR049482">
    <property type="entry name" value="ANM3-like_C2H2_Zf"/>
</dbReference>
<dbReference type="Proteomes" id="UP000703269">
    <property type="component" value="Unassembled WGS sequence"/>
</dbReference>
<dbReference type="FunFam" id="3.40.50.150:FF:000003">
    <property type="entry name" value="Blast:Protein arginine N-methyltransferase 1"/>
    <property type="match status" value="1"/>
</dbReference>
<dbReference type="Pfam" id="PF13649">
    <property type="entry name" value="Methyltransf_25"/>
    <property type="match status" value="1"/>
</dbReference>
<evidence type="ECO:0000256" key="10">
    <source>
        <dbReference type="ARBA" id="ARBA00047384"/>
    </source>
</evidence>
<keyword evidence="5 12" id="KW-0808">Transferase</keyword>
<evidence type="ECO:0000259" key="16">
    <source>
        <dbReference type="Pfam" id="PF21137"/>
    </source>
</evidence>
<dbReference type="GO" id="GO:0035242">
    <property type="term" value="F:protein-arginine omega-N asymmetric methyltransferase activity"/>
    <property type="evidence" value="ECO:0007669"/>
    <property type="project" value="UniProtKB-EC"/>
</dbReference>
<feature type="region of interest" description="Disordered" evidence="14">
    <location>
        <begin position="494"/>
        <end position="517"/>
    </location>
</feature>
<evidence type="ECO:0000256" key="1">
    <source>
        <dbReference type="ARBA" id="ARBA00004514"/>
    </source>
</evidence>
<dbReference type="OrthoDB" id="7848332at2759"/>
<dbReference type="PROSITE" id="PS51678">
    <property type="entry name" value="SAM_MT_PRMT"/>
    <property type="match status" value="1"/>
</dbReference>
<feature type="coiled-coil region" evidence="13">
    <location>
        <begin position="152"/>
        <end position="179"/>
    </location>
</feature>
<protein>
    <recommendedName>
        <fullName evidence="2">type I protein arginine methyltransferase</fullName>
        <ecNumber evidence="2">2.1.1.319</ecNumber>
    </recommendedName>
</protein>
<evidence type="ECO:0000256" key="14">
    <source>
        <dbReference type="SAM" id="MobiDB-lite"/>
    </source>
</evidence>
<dbReference type="EC" id="2.1.1.319" evidence="2"/>
<comment type="catalytic activity">
    <reaction evidence="11">
        <text>L-arginyl-[protein] + S-adenosyl-L-methionine = N(omega)-methyl-L-arginyl-[protein] + S-adenosyl-L-homocysteine + H(+)</text>
        <dbReference type="Rhea" id="RHEA:48100"/>
        <dbReference type="Rhea" id="RHEA-COMP:10532"/>
        <dbReference type="Rhea" id="RHEA-COMP:11990"/>
        <dbReference type="ChEBI" id="CHEBI:15378"/>
        <dbReference type="ChEBI" id="CHEBI:29965"/>
        <dbReference type="ChEBI" id="CHEBI:57856"/>
        <dbReference type="ChEBI" id="CHEBI:59789"/>
        <dbReference type="ChEBI" id="CHEBI:65280"/>
    </reaction>
    <physiologicalReaction direction="left-to-right" evidence="11">
        <dbReference type="Rhea" id="RHEA:48101"/>
    </physiologicalReaction>
</comment>
<feature type="domain" description="Protein arginine N-methyltransferase 3-like C2H2 zinc finger" evidence="16">
    <location>
        <begin position="77"/>
        <end position="121"/>
    </location>
</feature>
<evidence type="ECO:0000256" key="7">
    <source>
        <dbReference type="ARBA" id="ARBA00022723"/>
    </source>
</evidence>
<keyword evidence="8" id="KW-0863">Zinc-finger</keyword>
<feature type="domain" description="Protein arginine N-methyltransferase" evidence="17">
    <location>
        <begin position="507"/>
        <end position="566"/>
    </location>
</feature>
<keyword evidence="9" id="KW-0862">Zinc</keyword>
<gene>
    <name evidence="18" type="ORF">PsYK624_087540</name>
</gene>
<dbReference type="InterPro" id="IPR036236">
    <property type="entry name" value="Znf_C2H2_sf"/>
</dbReference>
<evidence type="ECO:0000256" key="9">
    <source>
        <dbReference type="ARBA" id="ARBA00022833"/>
    </source>
</evidence>
<feature type="compositionally biased region" description="Acidic residues" evidence="14">
    <location>
        <begin position="24"/>
        <end position="35"/>
    </location>
</feature>
<evidence type="ECO:0000259" key="17">
    <source>
        <dbReference type="Pfam" id="PF22528"/>
    </source>
</evidence>
<comment type="catalytic activity">
    <reaction evidence="10">
        <text>L-arginyl-[protein] + 2 S-adenosyl-L-methionine = N(omega),N(omega)-dimethyl-L-arginyl-[protein] + 2 S-adenosyl-L-homocysteine + 2 H(+)</text>
        <dbReference type="Rhea" id="RHEA:48096"/>
        <dbReference type="Rhea" id="RHEA-COMP:10532"/>
        <dbReference type="Rhea" id="RHEA-COMP:11991"/>
        <dbReference type="ChEBI" id="CHEBI:15378"/>
        <dbReference type="ChEBI" id="CHEBI:29965"/>
        <dbReference type="ChEBI" id="CHEBI:57856"/>
        <dbReference type="ChEBI" id="CHEBI:59789"/>
        <dbReference type="ChEBI" id="CHEBI:61897"/>
        <dbReference type="EC" id="2.1.1.319"/>
    </reaction>
    <physiologicalReaction direction="left-to-right" evidence="10">
        <dbReference type="Rhea" id="RHEA:48097"/>
    </physiologicalReaction>
</comment>
<evidence type="ECO:0000313" key="18">
    <source>
        <dbReference type="EMBL" id="GJE92599.1"/>
    </source>
</evidence>
<dbReference type="GO" id="GO:0005634">
    <property type="term" value="C:nucleus"/>
    <property type="evidence" value="ECO:0007669"/>
    <property type="project" value="TreeGrafter"/>
</dbReference>
<evidence type="ECO:0000256" key="3">
    <source>
        <dbReference type="ARBA" id="ARBA00022490"/>
    </source>
</evidence>